<evidence type="ECO:0000313" key="3">
    <source>
        <dbReference type="Proteomes" id="UP000054007"/>
    </source>
</evidence>
<gene>
    <name evidence="2" type="ORF">CYLTODRAFT_482994</name>
</gene>
<organism evidence="2 3">
    <name type="scientific">Cylindrobasidium torrendii FP15055 ss-10</name>
    <dbReference type="NCBI Taxonomy" id="1314674"/>
    <lineage>
        <taxon>Eukaryota</taxon>
        <taxon>Fungi</taxon>
        <taxon>Dikarya</taxon>
        <taxon>Basidiomycota</taxon>
        <taxon>Agaricomycotina</taxon>
        <taxon>Agaricomycetes</taxon>
        <taxon>Agaricomycetidae</taxon>
        <taxon>Agaricales</taxon>
        <taxon>Marasmiineae</taxon>
        <taxon>Physalacriaceae</taxon>
        <taxon>Cylindrobasidium</taxon>
    </lineage>
</organism>
<feature type="compositionally biased region" description="Basic residues" evidence="1">
    <location>
        <begin position="152"/>
        <end position="166"/>
    </location>
</feature>
<evidence type="ECO:0000256" key="1">
    <source>
        <dbReference type="SAM" id="MobiDB-lite"/>
    </source>
</evidence>
<name>A0A0D7AR08_9AGAR</name>
<dbReference type="EMBL" id="KN881269">
    <property type="protein sequence ID" value="KIY60778.1"/>
    <property type="molecule type" value="Genomic_DNA"/>
</dbReference>
<feature type="region of interest" description="Disordered" evidence="1">
    <location>
        <begin position="135"/>
        <end position="169"/>
    </location>
</feature>
<evidence type="ECO:0000313" key="2">
    <source>
        <dbReference type="EMBL" id="KIY60778.1"/>
    </source>
</evidence>
<dbReference type="Proteomes" id="UP000054007">
    <property type="component" value="Unassembled WGS sequence"/>
</dbReference>
<reference evidence="2 3" key="1">
    <citation type="journal article" date="2015" name="Fungal Genet. Biol.">
        <title>Evolution of novel wood decay mechanisms in Agaricales revealed by the genome sequences of Fistulina hepatica and Cylindrobasidium torrendii.</title>
        <authorList>
            <person name="Floudas D."/>
            <person name="Held B.W."/>
            <person name="Riley R."/>
            <person name="Nagy L.G."/>
            <person name="Koehler G."/>
            <person name="Ransdell A.S."/>
            <person name="Younus H."/>
            <person name="Chow J."/>
            <person name="Chiniquy J."/>
            <person name="Lipzen A."/>
            <person name="Tritt A."/>
            <person name="Sun H."/>
            <person name="Haridas S."/>
            <person name="LaButti K."/>
            <person name="Ohm R.A."/>
            <person name="Kues U."/>
            <person name="Blanchette R.A."/>
            <person name="Grigoriev I.V."/>
            <person name="Minto R.E."/>
            <person name="Hibbett D.S."/>
        </authorList>
    </citation>
    <scope>NUCLEOTIDE SEQUENCE [LARGE SCALE GENOMIC DNA]</scope>
    <source>
        <strain evidence="2 3">FP15055 ss-10</strain>
    </source>
</reference>
<keyword evidence="3" id="KW-1185">Reference proteome</keyword>
<protein>
    <submittedName>
        <fullName evidence="2">Uncharacterized protein</fullName>
    </submittedName>
</protein>
<accession>A0A0D7AR08</accession>
<proteinExistence type="predicted"/>
<sequence length="271" mass="29964">MASKEVVQPVDVECRCSPRVVVDEVLRWSGQRRSRISVKDARRLVILIHLLLEGVLGVETEVESVIANANATIHLHQERSARLAVELEHSPALAEVPMVDSSSQEQKGFKVPAKSVAVAASKDLLQLAVSTQEEVTLPRPKKRKQLSENQKQRKRQKKKERTKAKRSTAWAAAHTALRDCCRSHLAHAEPAMLPDVDIASIATAKGWRGRSRPEVFPVPARSLAIVKAANLQAMANGTTPSSTATARISCSFDHLIALRRDLRARQLKWPV</sequence>
<dbReference type="AlphaFoldDB" id="A0A0D7AR08"/>